<dbReference type="PANTHER" id="PTHR10788">
    <property type="entry name" value="TREHALOSE-6-PHOSPHATE SYNTHASE"/>
    <property type="match status" value="1"/>
</dbReference>
<dbReference type="Pfam" id="PF00982">
    <property type="entry name" value="Glyco_transf_20"/>
    <property type="match status" value="1"/>
</dbReference>
<dbReference type="Gene3D" id="3.40.50.2000">
    <property type="entry name" value="Glycogen Phosphorylase B"/>
    <property type="match status" value="2"/>
</dbReference>
<comment type="similarity">
    <text evidence="2">In the C-terminal section; belongs to the trehalose phosphatase family.</text>
</comment>
<comment type="similarity">
    <text evidence="1">In the N-terminal section; belongs to the glycosyltransferase 20 family.</text>
</comment>
<dbReference type="CDD" id="cd05467">
    <property type="entry name" value="CBM20"/>
    <property type="match status" value="1"/>
</dbReference>
<dbReference type="STRING" id="5865.A7AST1"/>
<evidence type="ECO:0000259" key="3">
    <source>
        <dbReference type="PROSITE" id="PS51166"/>
    </source>
</evidence>
<dbReference type="GeneID" id="5477783"/>
<dbReference type="PANTHER" id="PTHR10788:SF94">
    <property type="entry name" value="ALPHA,ALPHA-TREHALOSE-PHOSPHATE SYNTHASE [UDP-FORMING] 5"/>
    <property type="match status" value="1"/>
</dbReference>
<dbReference type="RefSeq" id="XP_001609560.1">
    <property type="nucleotide sequence ID" value="XM_001609510.1"/>
</dbReference>
<dbReference type="Pfam" id="PF02358">
    <property type="entry name" value="Trehalose_PPase"/>
    <property type="match status" value="1"/>
</dbReference>
<feature type="domain" description="CBM20" evidence="3">
    <location>
        <begin position="1"/>
        <end position="104"/>
    </location>
</feature>
<dbReference type="CDD" id="cd03788">
    <property type="entry name" value="GT20_TPS"/>
    <property type="match status" value="1"/>
</dbReference>
<dbReference type="NCBIfam" id="TIGR00685">
    <property type="entry name" value="T6PP"/>
    <property type="match status" value="1"/>
</dbReference>
<organism evidence="4 5">
    <name type="scientific">Babesia bovis</name>
    <dbReference type="NCBI Taxonomy" id="5865"/>
    <lineage>
        <taxon>Eukaryota</taxon>
        <taxon>Sar</taxon>
        <taxon>Alveolata</taxon>
        <taxon>Apicomplexa</taxon>
        <taxon>Aconoidasida</taxon>
        <taxon>Piroplasmida</taxon>
        <taxon>Babesiidae</taxon>
        <taxon>Babesia</taxon>
    </lineage>
</organism>
<dbReference type="FunFam" id="3.40.50.1000:FF:000052">
    <property type="entry name" value="Alpha,alpha-trehalose-phosphate synthase [UDP-forming] 6"/>
    <property type="match status" value="1"/>
</dbReference>
<dbReference type="PROSITE" id="PS51166">
    <property type="entry name" value="CBM20"/>
    <property type="match status" value="1"/>
</dbReference>
<reference evidence="5" key="2">
    <citation type="journal article" date="2020" name="Data Brief">
        <title>Transcriptome dataset of Babesia bovis life stages within vertebrate and invertebrate hosts.</title>
        <authorList>
            <person name="Ueti M.W."/>
            <person name="Johnson W.C."/>
            <person name="Kappmeyer L.S."/>
            <person name="Herndon D.R."/>
            <person name="Mousel M.R."/>
            <person name="Reif K.E."/>
            <person name="Taus N.S."/>
            <person name="Ifeonu O.O."/>
            <person name="Silva J.C."/>
            <person name="Suarez C.E."/>
            <person name="Brayton K.A."/>
        </authorList>
    </citation>
    <scope>NUCLEOTIDE SEQUENCE [LARGE SCALE GENOMIC DNA]</scope>
</reference>
<gene>
    <name evidence="4" type="ORF">BBOV_II000310</name>
</gene>
<reference evidence="5" key="3">
    <citation type="journal article" date="2021" name="Int. J. Parasitol.">
        <title>Comparative analysis of gene expression between Babesia bovis blood stages and kinetes allowed by improved genome annotation.</title>
        <authorList>
            <person name="Ueti M.W."/>
            <person name="Johnson W.C."/>
            <person name="Kappmeyer L.S."/>
            <person name="Herndon D.R."/>
            <person name="Mousel M.R."/>
            <person name="Reif K.E."/>
            <person name="Taus N.S."/>
            <person name="Ifeonu O.O."/>
            <person name="Silva J.C."/>
            <person name="Suarez C.E."/>
            <person name="Brayton K.A."/>
        </authorList>
    </citation>
    <scope>NUCLEOTIDE SEQUENCE [LARGE SCALE GENOMIC DNA]</scope>
</reference>
<dbReference type="InterPro" id="IPR001830">
    <property type="entry name" value="Glyco_trans_20"/>
</dbReference>
<dbReference type="EMBL" id="AAXT01000003">
    <property type="protein sequence ID" value="EDO05992.1"/>
    <property type="molecule type" value="Genomic_DNA"/>
</dbReference>
<dbReference type="SMART" id="SM01065">
    <property type="entry name" value="CBM_2"/>
    <property type="match status" value="1"/>
</dbReference>
<dbReference type="Gene3D" id="3.30.70.1020">
    <property type="entry name" value="Trehalose-6-phosphate phosphatase related protein, domain 2"/>
    <property type="match status" value="1"/>
</dbReference>
<sequence length="958" mass="109967">MAHFTSVHFRCQGNLDFGRRLAVVGDHPSLGNWDINACHELQRISTVDDVWTSRTPASLPLKERREYRYVVLNDLGGFVQWHEDSIRHVEPTGQNMIVEDDYGYYREQYTAKSDAGVPPLHPIGPENAPSGTDSLCAIQKLHGLDVDPNATVYFVSSRLPIQVYRGADGVFAIRESNTPLTTTLWKIRKRCRNKMRFVGSCLIETDCDSSSNDVSGESSGGNFSESEKDELRILLLEHDCIPVFIPIDILSGALRFCKEHLWNLFYNIGLWNVDEQREFSWELWNAYVGMNQHYADLAATHGSEDDFFWVHDYKLLMVPHFITRRMKRANIGVFMHAMFPSSNLFLCSAVREAILRSMLCADLIGFQFFDYARHFLTCCKRLLGLDHSSRVGGMLGIEYNGRDVMILLSHSHIQPDLLEFMLDEQSVQELVSSFRAEWQDRFVIASVDRDIRLAGLFLKFKAFRKYLESYPVSRGKVLLVQYVCATDTLWECRREEVVKLLAIVDEINSAYGITHVVLEFNVCPERRFVLFAVADCLLDTSIRGGINMRALEYIYCRRGRSGSVILSEFVGFSKMLLSAIRVNPWHIESVVEALDRAMCYSSEERAEVALHDFEYVMSSDTVAWVDHFVREMHFARKRPDMLHLTWGFGNNYKTYSVPSTFQLLDKDLVLQRYHSSVRRLIMIDCEGTMCPSLWDIPPRSPQDCEQRIRFHLSPMESNVDNIRILSSNPLNIVVAISGRNRDCLETWFPDLPNLGLCAGYGYFYKIPFLTGGKWNCMVENVDDRWKVIALQIMEQYAHRTPGSYIENMDVMVVFQYHHSDPEFSATQSVELLTVLKQVMAPYPVDVQRTKWNVHVCLRGVNKGATLLNIAENYCRIYGDFDFILCVGDHRSDEEMFKALETLEHRVHGAATNIENARRNSGYISVTVGMKPTKAMYYVNDYTEVTDLLSALATFDNNV</sequence>
<dbReference type="InterPro" id="IPR013784">
    <property type="entry name" value="Carb-bd-like_fold"/>
</dbReference>
<dbReference type="GO" id="GO:2001070">
    <property type="term" value="F:starch binding"/>
    <property type="evidence" value="ECO:0007669"/>
    <property type="project" value="InterPro"/>
</dbReference>
<evidence type="ECO:0000313" key="4">
    <source>
        <dbReference type="EMBL" id="EDO05992.1"/>
    </source>
</evidence>
<protein>
    <submittedName>
        <fullName evidence="4">Trehalose-6-phosphate synthase domain containing protein, putative</fullName>
    </submittedName>
</protein>
<dbReference type="GO" id="GO:0004805">
    <property type="term" value="F:trehalose-phosphatase activity"/>
    <property type="evidence" value="ECO:0007669"/>
    <property type="project" value="TreeGrafter"/>
</dbReference>
<dbReference type="Proteomes" id="UP000002173">
    <property type="component" value="Unassembled WGS sequence"/>
</dbReference>
<dbReference type="VEuPathDB" id="PiroplasmaDB:BBOV_II000310"/>
<comment type="caution">
    <text evidence="4">The sequence shown here is derived from an EMBL/GenBank/DDBJ whole genome shotgun (WGS) entry which is preliminary data.</text>
</comment>
<evidence type="ECO:0000313" key="5">
    <source>
        <dbReference type="Proteomes" id="UP000002173"/>
    </source>
</evidence>
<dbReference type="SUPFAM" id="SSF56784">
    <property type="entry name" value="HAD-like"/>
    <property type="match status" value="1"/>
</dbReference>
<dbReference type="SUPFAM" id="SSF49452">
    <property type="entry name" value="Starch-binding domain-like"/>
    <property type="match status" value="1"/>
</dbReference>
<keyword evidence="5" id="KW-1185">Reference proteome</keyword>
<dbReference type="GO" id="GO:0005829">
    <property type="term" value="C:cytosol"/>
    <property type="evidence" value="ECO:0007669"/>
    <property type="project" value="TreeGrafter"/>
</dbReference>
<dbReference type="InParanoid" id="A7AST1"/>
<dbReference type="Gene3D" id="3.40.50.1000">
    <property type="entry name" value="HAD superfamily/HAD-like"/>
    <property type="match status" value="1"/>
</dbReference>
<dbReference type="Gene3D" id="2.60.40.10">
    <property type="entry name" value="Immunoglobulins"/>
    <property type="match status" value="1"/>
</dbReference>
<dbReference type="Pfam" id="PF00686">
    <property type="entry name" value="CBM_20"/>
    <property type="match status" value="1"/>
</dbReference>
<reference evidence="4 5" key="1">
    <citation type="journal article" date="2007" name="PLoS Pathog.">
        <title>Genome sequence of Babesia bovis and comparative analysis of apicomplexan hemoprotozoa.</title>
        <authorList>
            <person name="Brayton K.A."/>
            <person name="Lau A.O.T."/>
            <person name="Herndon D.R."/>
            <person name="Hannick L."/>
            <person name="Kappmeyer L.S."/>
            <person name="Berens S.J."/>
            <person name="Bidwell S.L."/>
            <person name="Brown W.C."/>
            <person name="Crabtree J."/>
            <person name="Fadrosh D."/>
            <person name="Feldblum T."/>
            <person name="Forberger H.A."/>
            <person name="Haas B.J."/>
            <person name="Howell J.M."/>
            <person name="Khouri H."/>
            <person name="Koo H."/>
            <person name="Mann D.J."/>
            <person name="Norimine J."/>
            <person name="Paulsen I.T."/>
            <person name="Radune D."/>
            <person name="Ren Q."/>
            <person name="Smith R.K. Jr."/>
            <person name="Suarez C.E."/>
            <person name="White O."/>
            <person name="Wortman J.R."/>
            <person name="Knowles D.P. Jr."/>
            <person name="McElwain T.F."/>
            <person name="Nene V.M."/>
        </authorList>
    </citation>
    <scope>NUCLEOTIDE SEQUENCE [LARGE SCALE GENOMIC DNA]</scope>
    <source>
        <strain evidence="4">T2Bo</strain>
    </source>
</reference>
<dbReference type="eggNOG" id="KOG1050">
    <property type="taxonomic scope" value="Eukaryota"/>
</dbReference>
<evidence type="ECO:0000256" key="2">
    <source>
        <dbReference type="ARBA" id="ARBA00006330"/>
    </source>
</evidence>
<name>A7AST1_BABBO</name>
<dbReference type="InterPro" id="IPR003337">
    <property type="entry name" value="Trehalose_PPase"/>
</dbReference>
<dbReference type="KEGG" id="bbo:BBOV_II000310"/>
<dbReference type="OMA" id="TSWDKRR"/>
<proteinExistence type="inferred from homology"/>
<dbReference type="InterPro" id="IPR036412">
    <property type="entry name" value="HAD-like_sf"/>
</dbReference>
<dbReference type="InterPro" id="IPR023214">
    <property type="entry name" value="HAD_sf"/>
</dbReference>
<dbReference type="SUPFAM" id="SSF53756">
    <property type="entry name" value="UDP-Glycosyltransferase/glycogen phosphorylase"/>
    <property type="match status" value="1"/>
</dbReference>
<dbReference type="AlphaFoldDB" id="A7AST1"/>
<dbReference type="GO" id="GO:0005992">
    <property type="term" value="P:trehalose biosynthetic process"/>
    <property type="evidence" value="ECO:0007669"/>
    <property type="project" value="InterPro"/>
</dbReference>
<dbReference type="InterPro" id="IPR002044">
    <property type="entry name" value="CBM20"/>
</dbReference>
<evidence type="ECO:0000256" key="1">
    <source>
        <dbReference type="ARBA" id="ARBA00005409"/>
    </source>
</evidence>
<accession>A7AST1</accession>
<dbReference type="InterPro" id="IPR013783">
    <property type="entry name" value="Ig-like_fold"/>
</dbReference>